<evidence type="ECO:0008006" key="4">
    <source>
        <dbReference type="Google" id="ProtNLM"/>
    </source>
</evidence>
<accession>A0ABP4XNT8</accession>
<feature type="transmembrane region" description="Helical" evidence="1">
    <location>
        <begin position="6"/>
        <end position="22"/>
    </location>
</feature>
<evidence type="ECO:0000313" key="2">
    <source>
        <dbReference type="EMBL" id="GAA1786860.1"/>
    </source>
</evidence>
<gene>
    <name evidence="2" type="ORF">GCM10009811_09890</name>
</gene>
<proteinExistence type="predicted"/>
<keyword evidence="3" id="KW-1185">Reference proteome</keyword>
<dbReference type="EMBL" id="BAAAPO010000016">
    <property type="protein sequence ID" value="GAA1786860.1"/>
    <property type="molecule type" value="Genomic_DNA"/>
</dbReference>
<keyword evidence="1" id="KW-1133">Transmembrane helix</keyword>
<organism evidence="2 3">
    <name type="scientific">Nostocoides veronense</name>
    <dbReference type="NCBI Taxonomy" id="330836"/>
    <lineage>
        <taxon>Bacteria</taxon>
        <taxon>Bacillati</taxon>
        <taxon>Actinomycetota</taxon>
        <taxon>Actinomycetes</taxon>
        <taxon>Micrococcales</taxon>
        <taxon>Intrasporangiaceae</taxon>
        <taxon>Nostocoides</taxon>
    </lineage>
</organism>
<dbReference type="Proteomes" id="UP001499938">
    <property type="component" value="Unassembled WGS sequence"/>
</dbReference>
<keyword evidence="1" id="KW-0472">Membrane</keyword>
<keyword evidence="1" id="KW-0812">Transmembrane</keyword>
<dbReference type="RefSeq" id="WP_344082104.1">
    <property type="nucleotide sequence ID" value="NZ_BAAAPO010000016.1"/>
</dbReference>
<evidence type="ECO:0000256" key="1">
    <source>
        <dbReference type="SAM" id="Phobius"/>
    </source>
</evidence>
<feature type="transmembrane region" description="Helical" evidence="1">
    <location>
        <begin position="51"/>
        <end position="69"/>
    </location>
</feature>
<name>A0ABP4XNT8_9MICO</name>
<comment type="caution">
    <text evidence="2">The sequence shown here is derived from an EMBL/GenBank/DDBJ whole genome shotgun (WGS) entry which is preliminary data.</text>
</comment>
<evidence type="ECO:0000313" key="3">
    <source>
        <dbReference type="Proteomes" id="UP001499938"/>
    </source>
</evidence>
<sequence>MSALDILGWAGSALLVFSVMQTRILRLRLLNLAATIALLVFNWGIEVWSMVAMNAVLAGLNVYYIVKLLREHRGAGAAYEIIPVEADDAPLQRYLSRHAADISRFNPGFAGMAAPATAYLIQNGDTTAGVVIVHDAGDGTAQVDLDYVTEPYRDFSPGEFVYRESELLQRKGFRRVLTPPGMVATHYGRLGFTQQGDRWALDLGEPSRT</sequence>
<protein>
    <recommendedName>
        <fullName evidence="4">YgjV family protein</fullName>
    </recommendedName>
</protein>
<reference evidence="3" key="1">
    <citation type="journal article" date="2019" name="Int. J. Syst. Evol. Microbiol.">
        <title>The Global Catalogue of Microorganisms (GCM) 10K type strain sequencing project: providing services to taxonomists for standard genome sequencing and annotation.</title>
        <authorList>
            <consortium name="The Broad Institute Genomics Platform"/>
            <consortium name="The Broad Institute Genome Sequencing Center for Infectious Disease"/>
            <person name="Wu L."/>
            <person name="Ma J."/>
        </authorList>
    </citation>
    <scope>NUCLEOTIDE SEQUENCE [LARGE SCALE GENOMIC DNA]</scope>
    <source>
        <strain evidence="3">JCM 15592</strain>
    </source>
</reference>